<gene>
    <name evidence="2" type="ORF">GCM10009809_40000</name>
</gene>
<organism evidence="2 3">
    <name type="scientific">Isoptericola hypogeus</name>
    <dbReference type="NCBI Taxonomy" id="300179"/>
    <lineage>
        <taxon>Bacteria</taxon>
        <taxon>Bacillati</taxon>
        <taxon>Actinomycetota</taxon>
        <taxon>Actinomycetes</taxon>
        <taxon>Micrococcales</taxon>
        <taxon>Promicromonosporaceae</taxon>
        <taxon>Isoptericola</taxon>
    </lineage>
</organism>
<dbReference type="RefSeq" id="WP_344250650.1">
    <property type="nucleotide sequence ID" value="NZ_BAAAPM010000010.1"/>
</dbReference>
<evidence type="ECO:0000259" key="1">
    <source>
        <dbReference type="Pfam" id="PF10544"/>
    </source>
</evidence>
<keyword evidence="3" id="KW-1185">Reference proteome</keyword>
<reference evidence="2 3" key="1">
    <citation type="journal article" date="2019" name="Int. J. Syst. Evol. Microbiol.">
        <title>The Global Catalogue of Microorganisms (GCM) 10K type strain sequencing project: providing services to taxonomists for standard genome sequencing and annotation.</title>
        <authorList>
            <consortium name="The Broad Institute Genomics Platform"/>
            <consortium name="The Broad Institute Genome Sequencing Center for Infectious Disease"/>
            <person name="Wu L."/>
            <person name="Ma J."/>
        </authorList>
    </citation>
    <scope>NUCLEOTIDE SEQUENCE [LARGE SCALE GENOMIC DNA]</scope>
    <source>
        <strain evidence="2 3">JCM 15589</strain>
    </source>
</reference>
<comment type="caution">
    <text evidence="2">The sequence shown here is derived from an EMBL/GenBank/DDBJ whole genome shotgun (WGS) entry which is preliminary data.</text>
</comment>
<protein>
    <recommendedName>
        <fullName evidence="1">Bacteriophage T5 Orf172 DNA-binding domain-containing protein</fullName>
    </recommendedName>
</protein>
<feature type="domain" description="Bacteriophage T5 Orf172 DNA-binding" evidence="1">
    <location>
        <begin position="169"/>
        <end position="262"/>
    </location>
</feature>
<accession>A0ABN2JVL2</accession>
<evidence type="ECO:0000313" key="3">
    <source>
        <dbReference type="Proteomes" id="UP001501138"/>
    </source>
</evidence>
<dbReference type="Proteomes" id="UP001501138">
    <property type="component" value="Unassembled WGS sequence"/>
</dbReference>
<dbReference type="InterPro" id="IPR018306">
    <property type="entry name" value="Phage_T5_Orf172_DNA-bd"/>
</dbReference>
<evidence type="ECO:0000313" key="2">
    <source>
        <dbReference type="EMBL" id="GAA1740488.1"/>
    </source>
</evidence>
<dbReference type="EMBL" id="BAAAPM010000010">
    <property type="protein sequence ID" value="GAA1740488.1"/>
    <property type="molecule type" value="Genomic_DNA"/>
</dbReference>
<dbReference type="Pfam" id="PF10544">
    <property type="entry name" value="T5orf172"/>
    <property type="match status" value="1"/>
</dbReference>
<sequence>MTELDSSDPDVEPERPLTPREELAEFVAGQEGRIGDVFTLTGDGLGARDIAERLNVDTPGFVYQYQAYANAALDGLVPQSPTTLKQALSALNGLVKRGSGTLSPAAFELLKTNRARVLAAREEVDPELEAREDLEAERTEQNQIGGLRGLAGIYAFSYGWYLESPLDPEGDNTLIKVGKARDVAGRIEEHRRGARAHIPEPLVTIRVYVGARDLDKTERDFHRLLSTAGHRNPRREEYARRMRNEVGKEWFLTNRAFLDAIATALDLRTVYAE</sequence>
<name>A0ABN2JVL2_9MICO</name>
<proteinExistence type="predicted"/>